<dbReference type="OrthoDB" id="5306317at2759"/>
<evidence type="ECO:0000313" key="3">
    <source>
        <dbReference type="Proteomes" id="UP000717696"/>
    </source>
</evidence>
<feature type="transmembrane region" description="Helical" evidence="1">
    <location>
        <begin position="79"/>
        <end position="98"/>
    </location>
</feature>
<keyword evidence="3" id="KW-1185">Reference proteome</keyword>
<accession>A0A9P9D0V9</accession>
<feature type="transmembrane region" description="Helical" evidence="1">
    <location>
        <begin position="12"/>
        <end position="32"/>
    </location>
</feature>
<dbReference type="Proteomes" id="UP000717696">
    <property type="component" value="Unassembled WGS sequence"/>
</dbReference>
<feature type="transmembrane region" description="Helical" evidence="1">
    <location>
        <begin position="39"/>
        <end position="59"/>
    </location>
</feature>
<proteinExistence type="predicted"/>
<evidence type="ECO:0000256" key="1">
    <source>
        <dbReference type="SAM" id="Phobius"/>
    </source>
</evidence>
<sequence length="341" mass="38436">MEHFTYFESSWAILSTICMSNFFFGFVVCGITSFTLLSVVPIISSVGGAIACGLCYYIYYTSYPTINRGAASVVGDFFWLVQEAGLLFYGFLILRRILQRIRWQVFSGLFWLFMIGIVITRVCIAAYRLRAILEDNSRFQPIINYLHVTYFTLIAILECISAYFLIAVFASHTNISFKAAKSIGLFRYLMRSTEVRVGILAVQGIARAIAHAFQTVGLHAENVASQLGRFLYAIFCLYPVLLFIDLLASRLNFASSVHSSTPHNPESSSRLRQYALGRRDNHSMVTSQHVVEVRGGTEVVDPAGSQEHIIPQGRRNSSLELEELDTRGNYIKKTVEFKVAY</sequence>
<reference evidence="2" key="1">
    <citation type="journal article" date="2021" name="Nat. Commun.">
        <title>Genetic determinants of endophytism in the Arabidopsis root mycobiome.</title>
        <authorList>
            <person name="Mesny F."/>
            <person name="Miyauchi S."/>
            <person name="Thiergart T."/>
            <person name="Pickel B."/>
            <person name="Atanasova L."/>
            <person name="Karlsson M."/>
            <person name="Huettel B."/>
            <person name="Barry K.W."/>
            <person name="Haridas S."/>
            <person name="Chen C."/>
            <person name="Bauer D."/>
            <person name="Andreopoulos W."/>
            <person name="Pangilinan J."/>
            <person name="LaButti K."/>
            <person name="Riley R."/>
            <person name="Lipzen A."/>
            <person name="Clum A."/>
            <person name="Drula E."/>
            <person name="Henrissat B."/>
            <person name="Kohler A."/>
            <person name="Grigoriev I.V."/>
            <person name="Martin F.M."/>
            <person name="Hacquard S."/>
        </authorList>
    </citation>
    <scope>NUCLEOTIDE SEQUENCE</scope>
    <source>
        <strain evidence="2">MPI-CAGE-AT-0021</strain>
    </source>
</reference>
<organism evidence="2 3">
    <name type="scientific">Dactylonectria estremocensis</name>
    <dbReference type="NCBI Taxonomy" id="1079267"/>
    <lineage>
        <taxon>Eukaryota</taxon>
        <taxon>Fungi</taxon>
        <taxon>Dikarya</taxon>
        <taxon>Ascomycota</taxon>
        <taxon>Pezizomycotina</taxon>
        <taxon>Sordariomycetes</taxon>
        <taxon>Hypocreomycetidae</taxon>
        <taxon>Hypocreales</taxon>
        <taxon>Nectriaceae</taxon>
        <taxon>Dactylonectria</taxon>
    </lineage>
</organism>
<name>A0A9P9D0V9_9HYPO</name>
<keyword evidence="1" id="KW-0472">Membrane</keyword>
<gene>
    <name evidence="2" type="ORF">B0J13DRAFT_661993</name>
</gene>
<dbReference type="AlphaFoldDB" id="A0A9P9D0V9"/>
<keyword evidence="1" id="KW-1133">Transmembrane helix</keyword>
<evidence type="ECO:0000313" key="2">
    <source>
        <dbReference type="EMBL" id="KAH7110411.1"/>
    </source>
</evidence>
<comment type="caution">
    <text evidence="2">The sequence shown here is derived from an EMBL/GenBank/DDBJ whole genome shotgun (WGS) entry which is preliminary data.</text>
</comment>
<protein>
    <submittedName>
        <fullName evidence="2">Uncharacterized protein</fullName>
    </submittedName>
</protein>
<feature type="transmembrane region" description="Helical" evidence="1">
    <location>
        <begin position="149"/>
        <end position="172"/>
    </location>
</feature>
<feature type="transmembrane region" description="Helical" evidence="1">
    <location>
        <begin position="110"/>
        <end position="129"/>
    </location>
</feature>
<dbReference type="EMBL" id="JAGMUU010000063">
    <property type="protein sequence ID" value="KAH7110411.1"/>
    <property type="molecule type" value="Genomic_DNA"/>
</dbReference>
<feature type="transmembrane region" description="Helical" evidence="1">
    <location>
        <begin position="230"/>
        <end position="248"/>
    </location>
</feature>
<keyword evidence="1" id="KW-0812">Transmembrane</keyword>